<feature type="transmembrane region" description="Helical" evidence="6">
    <location>
        <begin position="132"/>
        <end position="157"/>
    </location>
</feature>
<evidence type="ECO:0000313" key="8">
    <source>
        <dbReference type="EMBL" id="QSB16579.1"/>
    </source>
</evidence>
<evidence type="ECO:0000256" key="1">
    <source>
        <dbReference type="ARBA" id="ARBA00004141"/>
    </source>
</evidence>
<dbReference type="InterPro" id="IPR013525">
    <property type="entry name" value="ABC2_TM"/>
</dbReference>
<dbReference type="Proteomes" id="UP000662857">
    <property type="component" value="Chromosome"/>
</dbReference>
<comment type="subcellular location">
    <subcellularLocation>
        <location evidence="1">Membrane</location>
        <topology evidence="1">Multi-pass membrane protein</topology>
    </subcellularLocation>
</comment>
<dbReference type="GO" id="GO:0046677">
    <property type="term" value="P:response to antibiotic"/>
    <property type="evidence" value="ECO:0007669"/>
    <property type="project" value="UniProtKB-KW"/>
</dbReference>
<name>A0A895YM69_9ACTN</name>
<keyword evidence="3 6" id="KW-1133">Transmembrane helix</keyword>
<evidence type="ECO:0000256" key="5">
    <source>
        <dbReference type="ARBA" id="ARBA00023251"/>
    </source>
</evidence>
<feature type="transmembrane region" description="Helical" evidence="6">
    <location>
        <begin position="169"/>
        <end position="190"/>
    </location>
</feature>
<evidence type="ECO:0000256" key="2">
    <source>
        <dbReference type="ARBA" id="ARBA00022692"/>
    </source>
</evidence>
<dbReference type="InterPro" id="IPR000412">
    <property type="entry name" value="ABC_2_transport"/>
</dbReference>
<proteinExistence type="predicted"/>
<organism evidence="8 9">
    <name type="scientific">Natronosporangium hydrolyticum</name>
    <dbReference type="NCBI Taxonomy" id="2811111"/>
    <lineage>
        <taxon>Bacteria</taxon>
        <taxon>Bacillati</taxon>
        <taxon>Actinomycetota</taxon>
        <taxon>Actinomycetes</taxon>
        <taxon>Micromonosporales</taxon>
        <taxon>Micromonosporaceae</taxon>
        <taxon>Natronosporangium</taxon>
    </lineage>
</organism>
<feature type="transmembrane region" description="Helical" evidence="6">
    <location>
        <begin position="210"/>
        <end position="238"/>
    </location>
</feature>
<protein>
    <submittedName>
        <fullName evidence="8">ABC transporter permease</fullName>
    </submittedName>
</protein>
<dbReference type="RefSeq" id="WP_239678805.1">
    <property type="nucleotide sequence ID" value="NZ_CP070499.1"/>
</dbReference>
<dbReference type="EMBL" id="CP070499">
    <property type="protein sequence ID" value="QSB16579.1"/>
    <property type="molecule type" value="Genomic_DNA"/>
</dbReference>
<dbReference type="GO" id="GO:0043190">
    <property type="term" value="C:ATP-binding cassette (ABC) transporter complex"/>
    <property type="evidence" value="ECO:0007669"/>
    <property type="project" value="InterPro"/>
</dbReference>
<evidence type="ECO:0000256" key="6">
    <source>
        <dbReference type="SAM" id="Phobius"/>
    </source>
</evidence>
<evidence type="ECO:0000313" key="9">
    <source>
        <dbReference type="Proteomes" id="UP000662857"/>
    </source>
</evidence>
<keyword evidence="5" id="KW-0046">Antibiotic resistance</keyword>
<accession>A0A895YM69</accession>
<feature type="domain" description="ABC-2 type transporter transmembrane" evidence="7">
    <location>
        <begin position="64"/>
        <end position="235"/>
    </location>
</feature>
<evidence type="ECO:0000259" key="7">
    <source>
        <dbReference type="Pfam" id="PF12698"/>
    </source>
</evidence>
<evidence type="ECO:0000256" key="3">
    <source>
        <dbReference type="ARBA" id="ARBA00022989"/>
    </source>
</evidence>
<feature type="transmembrane region" description="Helical" evidence="6">
    <location>
        <begin position="97"/>
        <end position="120"/>
    </location>
</feature>
<feature type="transmembrane region" description="Helical" evidence="6">
    <location>
        <begin position="18"/>
        <end position="38"/>
    </location>
</feature>
<reference evidence="8" key="1">
    <citation type="submission" date="2021-02" db="EMBL/GenBank/DDBJ databases">
        <title>Natrosporangium hydrolyticum gen. nov., sp. nov, a haloalkaliphilic actinobacterium from a soda solonchak soil.</title>
        <authorList>
            <person name="Sorokin D.Y."/>
            <person name="Khijniak T.V."/>
            <person name="Zakharycheva A.P."/>
            <person name="Boueva O.V."/>
            <person name="Ariskina E.V."/>
            <person name="Hahnke R.L."/>
            <person name="Bunk B."/>
            <person name="Sproer C."/>
            <person name="Schumann P."/>
            <person name="Evtushenko L.I."/>
            <person name="Kublanov I.V."/>
        </authorList>
    </citation>
    <scope>NUCLEOTIDE SEQUENCE</scope>
    <source>
        <strain evidence="8">DSM 106523</strain>
    </source>
</reference>
<evidence type="ECO:0000256" key="4">
    <source>
        <dbReference type="ARBA" id="ARBA00023136"/>
    </source>
</evidence>
<keyword evidence="9" id="KW-1185">Reference proteome</keyword>
<dbReference type="Pfam" id="PF12698">
    <property type="entry name" value="ABC2_membrane_3"/>
    <property type="match status" value="1"/>
</dbReference>
<keyword evidence="4 6" id="KW-0472">Membrane</keyword>
<feature type="transmembrane region" description="Helical" evidence="6">
    <location>
        <begin position="50"/>
        <end position="76"/>
    </location>
</feature>
<dbReference type="PIRSF" id="PIRSF006648">
    <property type="entry name" value="DrrB"/>
    <property type="match status" value="1"/>
</dbReference>
<dbReference type="InterPro" id="IPR051784">
    <property type="entry name" value="Nod_factor_ABC_transporter"/>
</dbReference>
<dbReference type="PANTHER" id="PTHR43229">
    <property type="entry name" value="NODULATION PROTEIN J"/>
    <property type="match status" value="1"/>
</dbReference>
<dbReference type="AlphaFoldDB" id="A0A895YM69"/>
<dbReference type="PANTHER" id="PTHR43229:SF2">
    <property type="entry name" value="NODULATION PROTEIN J"/>
    <property type="match status" value="1"/>
</dbReference>
<dbReference type="GO" id="GO:0140359">
    <property type="term" value="F:ABC-type transporter activity"/>
    <property type="evidence" value="ECO:0007669"/>
    <property type="project" value="InterPro"/>
</dbReference>
<gene>
    <name evidence="8" type="ORF">JQS43_10055</name>
</gene>
<dbReference type="KEGG" id="nhy:JQS43_10055"/>
<keyword evidence="2 6" id="KW-0812">Transmembrane</keyword>
<sequence length="245" mass="25568">MLGYLAFELRRVGRIRGLLVFSSLLPTAFYVVFTVVGGDDVSALHRGVPIAAFAMVSVAGWGAVVGVLSHSSGVAYERSDGWLRQLRTTPLPPSRVVAARGMVATLTVLPPIVAVGAAAVLLHDVSLPVGRWLTLVLVMWLGTVPFALLGLALGYTLPREVTGAATTAVWLALAGLGGLLVPVESFPSWLQAVSRALPSHQYAELGWSAIGAVGATPATAAYLAVWTVVFGVLAAAAYRRSSAVR</sequence>